<dbReference type="EMBL" id="MLAK01001395">
    <property type="protein sequence ID" value="OHS93496.1"/>
    <property type="molecule type" value="Genomic_DNA"/>
</dbReference>
<dbReference type="PANTHER" id="PTHR24006">
    <property type="entry name" value="UBIQUITIN CARBOXYL-TERMINAL HYDROLASE"/>
    <property type="match status" value="1"/>
</dbReference>
<dbReference type="InterPro" id="IPR028889">
    <property type="entry name" value="USP"/>
</dbReference>
<evidence type="ECO:0000313" key="2">
    <source>
        <dbReference type="EMBL" id="OHS93496.1"/>
    </source>
</evidence>
<dbReference type="SUPFAM" id="SSF54001">
    <property type="entry name" value="Cysteine proteinases"/>
    <property type="match status" value="1"/>
</dbReference>
<reference evidence="2" key="1">
    <citation type="submission" date="2016-10" db="EMBL/GenBank/DDBJ databases">
        <authorList>
            <person name="Benchimol M."/>
            <person name="Almeida L.G."/>
            <person name="Vasconcelos A.T."/>
            <person name="Perreira-Neves A."/>
            <person name="Rosa I.A."/>
            <person name="Tasca T."/>
            <person name="Bogo M.R."/>
            <person name="de Souza W."/>
        </authorList>
    </citation>
    <scope>NUCLEOTIDE SEQUENCE [LARGE SCALE GENOMIC DNA]</scope>
    <source>
        <strain evidence="2">K</strain>
    </source>
</reference>
<dbReference type="InterPro" id="IPR050164">
    <property type="entry name" value="Peptidase_C19"/>
</dbReference>
<dbReference type="VEuPathDB" id="TrichDB:TRFO_40213"/>
<evidence type="ECO:0000259" key="1">
    <source>
        <dbReference type="PROSITE" id="PS50235"/>
    </source>
</evidence>
<dbReference type="GO" id="GO:0004843">
    <property type="term" value="F:cysteine-type deubiquitinase activity"/>
    <property type="evidence" value="ECO:0007669"/>
    <property type="project" value="InterPro"/>
</dbReference>
<dbReference type="PROSITE" id="PS50235">
    <property type="entry name" value="USP_3"/>
    <property type="match status" value="1"/>
</dbReference>
<accession>A0A1J4J1W8</accession>
<dbReference type="PROSITE" id="PS00972">
    <property type="entry name" value="USP_1"/>
    <property type="match status" value="1"/>
</dbReference>
<dbReference type="GeneID" id="94847770"/>
<keyword evidence="3" id="KW-1185">Reference proteome</keyword>
<sequence>MSSFNYTKIFNSQREMLQPEEDFETWIVIIQSVCDSPPDLMAFVPDIDRLLLSIENTNELPEIIKTHKNAFINLVTRNILPSLLRQSSQPEAIQDQIFDIFKIVIRFSLFGLKSNNDSYASICNQIISKKDHNLFNNNQDYNYFDKIMSYMKELNYDQEVINILKNGPKSVSIINFAFSLLHNMCVIDFWELTYLCIDALLNLLKEVKIRTIPTQDVFTFFEQMRTTSSTFESIDKLYVFKSLDTIKQFISCDIFEKQHKGLIGLSYFITEPKTLRHAVAWFSENPENLNLFNGKDLHPEFISSYTAILSELAASDILTDKFIEELWSYHNVQHSTQLLQYFMIFDAIAARISVEKIDHLINLCIKPEEISESWIKLLEKLGETLGKRNDSKESFLKIRNELLNLVFSKDSTFSKVAENSLIHVISFYLDSDELIAMCDELKEKCQDKTLYYKLLGETLKVKFNNKEYAEKTLREAIEYLLTLEDKEFMYPFLFNVCFYNEIKIPDDLLDQIFQKCQECPPFYFFINSLVTGELISFEYIENYLFNCPDTTKITQHFTDLTKAFISKVNQYTNILKNLPLKSENILWKWAATDSPQRFEFSRFLTSLYASNDGIQLKDRDMINEFIKSWNENFNKYDKSNMLNIMSLFITQIEDAIDISFFTISRHDPSFSSKLVKVTVNSPSIPSNQEHHLPVKMKLSAVKYRIAKTAMIPKNSFSITCGQQYIHDTDTIIQLSKGNDSLSLGIRMLDQQNLIPEQHERQCIPSQILSQNDQIMEKLMSLLKENNKEAKQLLQYLPTNQNTLMKVIEIKKRNTFNYREFLPNEYPQFFEYNFETLISNFDDDLKKSFDRTYGYQYLVNSIVPPLYRTVIPFLTTNLSDDLKKSLGQTIFDRIYPTLLEMMNEQYEFNFACDFLKKIAEISKDLVLNENLYDSVSTMILSEQQFVKESTKELFIKIKIPISAFTNILDKANDDIYLAAAHHITEFNQTLYEKAKSDFASAPLLTLLQKFLEKNLIPESEKLEITKILIEKYFKIDSPPRTKEAFIAASKCMYHLQNDELLNHLSQLHDGRTVYKDWRLDGDSTTVSPTGFSGLVNLGATCFLNSTLQQFFAIPPLRKAIIEYSGTDAFMIQLRNVYAKMLLSEGHSVTTENLVKEWTGWDGEKMNPCIQQDACEFVQMLIDKLEGGLGRDFVNGLFGGTTVDTIEGISDEYKATRSQPFSTFTLPVKGFANFAQAIEIVPDFFTGNNQYMADTLNKKIDAKKWQSIGKVPPYLIISLNRFTYNYNTMERLKIDSPFEFPIDLDLTPNSCEKDQILKFKLKGVILHSGTAMFGHYISYVNDRKSGKWLCCNDSRVSYIEESKVLENAYGKTSSMSGYLLFYDRIDTISEENYKINEPEISDEIKESVSLENKLNLEYSLFCSTAYFELMKNLANSDNENFVFLSIRYFFDTYPFTTHTLQTDRFTPSLIEKIKRSPSLKERITNYLENNGPYQCSLAYCPSNPLRSASLEIISLIPTFPDTFMKNAIDLSGSIMPYYQCSKEYFLLLAEIASRRVDFAFQNGLEDILVNFLTIDIPKHLTEHPEITPKYFYGGFDFTGIFKALTSMGTSDNFFKYLLDDQIFKYILSSSTSTESFVNLLKIHSEQEQVDSYIRGFTSKCGIMVDFYKLTKVLFEFYGANSFEIIYQGRFKTRDGSVGDPDISRCIVAEAQSSREFRKELLENLDKWLLRNLINTNNDVILDAMYVVAFLAPHSIFSTLYTLPYPSMLFSNVFGFISFIPEYCAESEMSEKEKASQTEEQKAQQFEKLVQIRETSNRILDFLKENMQNVIDKLAENPQLNAINYVQLIYKLSIITERDEFETLLNFADRITVHKPFDQVRREVASILIKNKPELIRCDYLVKSCGDLTQDLDNVSFGRIIIFLDHFLPIVEQLNPPLEFVKYFLKNCAFTNSPHSNLKFQTTAKIVESFSKLFPEVFLEFIKNDFDRIVKKNYSSLLITLKTIGKKMDLLKYLKNATTVKQFFNISDLVINTFKCNNGDIDEILDLVTLLNNPELNNEARTFIWEQIYIKKPSFISFKAAYSWKSDHSSYSRYLLDNIENEESLNNNEIFDSLIECCKNSIESLEYAFNYITSNEKAKDIIRTDDFAHSILRQKISQNQEETVIKYVLFVIDGRNEEGIDRLLQPLQRTVITLARFITNVLEDPVPDAITSNDILPLFSPLRIFSNLQMGMHPILSDLGKLKFYVGDEKTKEMFNFAEMHELEILLRKAILV</sequence>
<organism evidence="2 3">
    <name type="scientific">Tritrichomonas foetus</name>
    <dbReference type="NCBI Taxonomy" id="1144522"/>
    <lineage>
        <taxon>Eukaryota</taxon>
        <taxon>Metamonada</taxon>
        <taxon>Parabasalia</taxon>
        <taxon>Tritrichomonadida</taxon>
        <taxon>Tritrichomonadidae</taxon>
        <taxon>Tritrichomonas</taxon>
    </lineage>
</organism>
<dbReference type="Proteomes" id="UP000179807">
    <property type="component" value="Unassembled WGS sequence"/>
</dbReference>
<dbReference type="GO" id="GO:0005829">
    <property type="term" value="C:cytosol"/>
    <property type="evidence" value="ECO:0007669"/>
    <property type="project" value="TreeGrafter"/>
</dbReference>
<dbReference type="InterPro" id="IPR018200">
    <property type="entry name" value="USP_CS"/>
</dbReference>
<dbReference type="GO" id="GO:0005634">
    <property type="term" value="C:nucleus"/>
    <property type="evidence" value="ECO:0007669"/>
    <property type="project" value="TreeGrafter"/>
</dbReference>
<proteinExistence type="predicted"/>
<dbReference type="PANTHER" id="PTHR24006:SF827">
    <property type="entry name" value="UBIQUITIN CARBOXYL-TERMINAL HYDROLASE 34"/>
    <property type="match status" value="1"/>
</dbReference>
<dbReference type="PROSITE" id="PS00973">
    <property type="entry name" value="USP_2"/>
    <property type="match status" value="1"/>
</dbReference>
<dbReference type="Pfam" id="PF00443">
    <property type="entry name" value="UCH"/>
    <property type="match status" value="1"/>
</dbReference>
<feature type="domain" description="USP" evidence="1">
    <location>
        <begin position="1091"/>
        <end position="1383"/>
    </location>
</feature>
<gene>
    <name evidence="2" type="ORF">TRFO_40213</name>
</gene>
<dbReference type="OrthoDB" id="292964at2759"/>
<comment type="caution">
    <text evidence="2">The sequence shown here is derived from an EMBL/GenBank/DDBJ whole genome shotgun (WGS) entry which is preliminary data.</text>
</comment>
<dbReference type="InterPro" id="IPR001394">
    <property type="entry name" value="Peptidase_C19_UCH"/>
</dbReference>
<name>A0A1J4J1W8_9EUKA</name>
<protein>
    <recommendedName>
        <fullName evidence="1">USP domain-containing protein</fullName>
    </recommendedName>
</protein>
<dbReference type="Gene3D" id="3.90.70.10">
    <property type="entry name" value="Cysteine proteinases"/>
    <property type="match status" value="1"/>
</dbReference>
<dbReference type="RefSeq" id="XP_068346633.1">
    <property type="nucleotide sequence ID" value="XM_068513066.1"/>
</dbReference>
<dbReference type="FunFam" id="3.90.70.10:FF:000090">
    <property type="entry name" value="Clan CA, family C19, ubiquitin hydrolase-like cysteine peptidase"/>
    <property type="match status" value="1"/>
</dbReference>
<dbReference type="InterPro" id="IPR038765">
    <property type="entry name" value="Papain-like_cys_pep_sf"/>
</dbReference>
<dbReference type="GO" id="GO:0016579">
    <property type="term" value="P:protein deubiquitination"/>
    <property type="evidence" value="ECO:0007669"/>
    <property type="project" value="InterPro"/>
</dbReference>
<evidence type="ECO:0000313" key="3">
    <source>
        <dbReference type="Proteomes" id="UP000179807"/>
    </source>
</evidence>